<reference evidence="6" key="1">
    <citation type="submission" date="2023-05" db="EMBL/GenBank/DDBJ databases">
        <title>Nepenthes gracilis genome sequencing.</title>
        <authorList>
            <person name="Fukushima K."/>
        </authorList>
    </citation>
    <scope>NUCLEOTIDE SEQUENCE</scope>
    <source>
        <strain evidence="6">SING2019-196</strain>
    </source>
</reference>
<dbReference type="EMBL" id="BSYO01000015">
    <property type="protein sequence ID" value="GMH15490.1"/>
    <property type="molecule type" value="Genomic_DNA"/>
</dbReference>
<comment type="caution">
    <text evidence="6">The sequence shown here is derived from an EMBL/GenBank/DDBJ whole genome shotgun (WGS) entry which is preliminary data.</text>
</comment>
<sequence>MFRKVNGVIVQNWKRRGVQPIDMVPSQKDKACGVIVRGAMVPIYYGIIALLCSIGAIALAMFHIYRPLMNYMEPTYQRHIVQIIFMVPVFTLMSFLSLILPRSSIYFNFLHEIEKRLRLSGGRWCWTWCNMGLVGGGGD</sequence>
<dbReference type="GO" id="GO:0016020">
    <property type="term" value="C:membrane"/>
    <property type="evidence" value="ECO:0007669"/>
    <property type="project" value="UniProtKB-SubCell"/>
</dbReference>
<evidence type="ECO:0000313" key="7">
    <source>
        <dbReference type="Proteomes" id="UP001279734"/>
    </source>
</evidence>
<dbReference type="AlphaFoldDB" id="A0AAD3SR87"/>
<accession>A0AAD3SR87</accession>
<feature type="transmembrane region" description="Helical" evidence="5">
    <location>
        <begin position="43"/>
        <end position="65"/>
    </location>
</feature>
<keyword evidence="7" id="KW-1185">Reference proteome</keyword>
<keyword evidence="4 5" id="KW-0472">Membrane</keyword>
<evidence type="ECO:0000256" key="4">
    <source>
        <dbReference type="ARBA" id="ARBA00023136"/>
    </source>
</evidence>
<evidence type="ECO:0000313" key="6">
    <source>
        <dbReference type="EMBL" id="GMH15490.1"/>
    </source>
</evidence>
<comment type="subcellular location">
    <subcellularLocation>
        <location evidence="1">Membrane</location>
        <topology evidence="1">Multi-pass membrane protein</topology>
    </subcellularLocation>
</comment>
<dbReference type="Proteomes" id="UP001279734">
    <property type="component" value="Unassembled WGS sequence"/>
</dbReference>
<keyword evidence="2 5" id="KW-0812">Transmembrane</keyword>
<name>A0AAD3SR87_NEPGR</name>
<keyword evidence="3 5" id="KW-1133">Transmembrane helix</keyword>
<evidence type="ECO:0000256" key="2">
    <source>
        <dbReference type="ARBA" id="ARBA00022692"/>
    </source>
</evidence>
<protein>
    <submittedName>
        <fullName evidence="6">Uncharacterized protein</fullName>
    </submittedName>
</protein>
<proteinExistence type="predicted"/>
<organism evidence="6 7">
    <name type="scientific">Nepenthes gracilis</name>
    <name type="common">Slender pitcher plant</name>
    <dbReference type="NCBI Taxonomy" id="150966"/>
    <lineage>
        <taxon>Eukaryota</taxon>
        <taxon>Viridiplantae</taxon>
        <taxon>Streptophyta</taxon>
        <taxon>Embryophyta</taxon>
        <taxon>Tracheophyta</taxon>
        <taxon>Spermatophyta</taxon>
        <taxon>Magnoliopsida</taxon>
        <taxon>eudicotyledons</taxon>
        <taxon>Gunneridae</taxon>
        <taxon>Pentapetalae</taxon>
        <taxon>Caryophyllales</taxon>
        <taxon>Nepenthaceae</taxon>
        <taxon>Nepenthes</taxon>
    </lineage>
</organism>
<dbReference type="PANTHER" id="PTHR23423">
    <property type="entry name" value="ORGANIC SOLUTE TRANSPORTER-RELATED"/>
    <property type="match status" value="1"/>
</dbReference>
<dbReference type="Pfam" id="PF03619">
    <property type="entry name" value="Solute_trans_a"/>
    <property type="match status" value="1"/>
</dbReference>
<gene>
    <name evidence="6" type="ORF">Nepgr_017331</name>
</gene>
<evidence type="ECO:0000256" key="5">
    <source>
        <dbReference type="SAM" id="Phobius"/>
    </source>
</evidence>
<evidence type="ECO:0000256" key="3">
    <source>
        <dbReference type="ARBA" id="ARBA00022989"/>
    </source>
</evidence>
<evidence type="ECO:0000256" key="1">
    <source>
        <dbReference type="ARBA" id="ARBA00004141"/>
    </source>
</evidence>
<dbReference type="InterPro" id="IPR005178">
    <property type="entry name" value="Ostalpha/TMEM184C"/>
</dbReference>
<feature type="transmembrane region" description="Helical" evidence="5">
    <location>
        <begin position="80"/>
        <end position="100"/>
    </location>
</feature>